<evidence type="ECO:0000256" key="1">
    <source>
        <dbReference type="ARBA" id="ARBA00022741"/>
    </source>
</evidence>
<evidence type="ECO:0000256" key="6">
    <source>
        <dbReference type="SAM" id="MobiDB-lite"/>
    </source>
</evidence>
<dbReference type="SUPFAM" id="SSF90002">
    <property type="entry name" value="Hypothetical protein YjiA, C-terminal domain"/>
    <property type="match status" value="1"/>
</dbReference>
<dbReference type="InterPro" id="IPR003495">
    <property type="entry name" value="CobW/HypB/UreG_nucleotide-bd"/>
</dbReference>
<feature type="domain" description="CobW/HypB/UreG nucleotide-binding" evidence="7">
    <location>
        <begin position="7"/>
        <end position="190"/>
    </location>
</feature>
<evidence type="ECO:0000256" key="4">
    <source>
        <dbReference type="ARBA" id="ARBA00034320"/>
    </source>
</evidence>
<proteinExistence type="inferred from homology"/>
<dbReference type="Pfam" id="PF02492">
    <property type="entry name" value="cobW"/>
    <property type="match status" value="1"/>
</dbReference>
<keyword evidence="2" id="KW-0378">Hydrolase</keyword>
<dbReference type="Gene3D" id="3.30.1220.10">
    <property type="entry name" value="CobW-like, C-terminal domain"/>
    <property type="match status" value="1"/>
</dbReference>
<feature type="domain" description="CobW C-terminal" evidence="8">
    <location>
        <begin position="292"/>
        <end position="364"/>
    </location>
</feature>
<dbReference type="InterPro" id="IPR051316">
    <property type="entry name" value="Zinc-reg_GTPase_activator"/>
</dbReference>
<feature type="compositionally biased region" description="Polar residues" evidence="6">
    <location>
        <begin position="240"/>
        <end position="257"/>
    </location>
</feature>
<dbReference type="Gene3D" id="3.40.50.300">
    <property type="entry name" value="P-loop containing nucleotide triphosphate hydrolases"/>
    <property type="match status" value="1"/>
</dbReference>
<evidence type="ECO:0000256" key="3">
    <source>
        <dbReference type="ARBA" id="ARBA00023186"/>
    </source>
</evidence>
<dbReference type="PANTHER" id="PTHR13748:SF62">
    <property type="entry name" value="COBW DOMAIN-CONTAINING PROTEIN"/>
    <property type="match status" value="1"/>
</dbReference>
<dbReference type="EMBL" id="JBHLVF010000033">
    <property type="protein sequence ID" value="MFC0393374.1"/>
    <property type="molecule type" value="Genomic_DNA"/>
</dbReference>
<organism evidence="9 10">
    <name type="scientific">Paenibacillus mendelii</name>
    <dbReference type="NCBI Taxonomy" id="206163"/>
    <lineage>
        <taxon>Bacteria</taxon>
        <taxon>Bacillati</taxon>
        <taxon>Bacillota</taxon>
        <taxon>Bacilli</taxon>
        <taxon>Bacillales</taxon>
        <taxon>Paenibacillaceae</taxon>
        <taxon>Paenibacillus</taxon>
    </lineage>
</organism>
<keyword evidence="10" id="KW-1185">Reference proteome</keyword>
<keyword evidence="1" id="KW-0547">Nucleotide-binding</keyword>
<feature type="region of interest" description="Disordered" evidence="6">
    <location>
        <begin position="231"/>
        <end position="275"/>
    </location>
</feature>
<name>A0ABV6JD38_9BACL</name>
<dbReference type="Proteomes" id="UP001589818">
    <property type="component" value="Unassembled WGS sequence"/>
</dbReference>
<evidence type="ECO:0000313" key="9">
    <source>
        <dbReference type="EMBL" id="MFC0393374.1"/>
    </source>
</evidence>
<sequence length="368" mass="40110">MENSSIPVIVISGFLGSGKTTLLLRLLNGARTNGLRASVLMNEIGAIDVDGRLVSGETASQMLERVTEGCLCCTKKSELAHCLERLVLRQPDVILMELTGVANPEEIVEAMSEPAILGKVALHRIVTVLDAEHATDYNSIFSTDRELVHTLRRQIEAADIVLGNKADLISAKTAAKVEGMVRGRNPHCQLIPTERCAIDPMLILSGIVSRTVQTVPVSRVRASVPVQLNRKAPAAGVKHSSGTAVQTSEWNRDSPSSALADHPGGEPAAGSPSRSYTRIQTVAIYPDTAPHVSRRSFEAFFSGRGQACLRAKGYMPYGDNGAMLLFQYAGKRFEWQPADYTGTPYFVMIGIDLAEDQIIREWQKLMRR</sequence>
<evidence type="ECO:0000256" key="5">
    <source>
        <dbReference type="ARBA" id="ARBA00049117"/>
    </source>
</evidence>
<keyword evidence="3" id="KW-0143">Chaperone</keyword>
<evidence type="ECO:0000256" key="2">
    <source>
        <dbReference type="ARBA" id="ARBA00022801"/>
    </source>
</evidence>
<accession>A0ABV6JD38</accession>
<reference evidence="9 10" key="1">
    <citation type="submission" date="2024-09" db="EMBL/GenBank/DDBJ databases">
        <authorList>
            <person name="Sun Q."/>
            <person name="Mori K."/>
        </authorList>
    </citation>
    <scope>NUCLEOTIDE SEQUENCE [LARGE SCALE GENOMIC DNA]</scope>
    <source>
        <strain evidence="9 10">CCM 4839</strain>
    </source>
</reference>
<dbReference type="InterPro" id="IPR027417">
    <property type="entry name" value="P-loop_NTPase"/>
</dbReference>
<dbReference type="RefSeq" id="WP_204821562.1">
    <property type="nucleotide sequence ID" value="NZ_JANHOF010000014.1"/>
</dbReference>
<evidence type="ECO:0000259" key="7">
    <source>
        <dbReference type="Pfam" id="PF02492"/>
    </source>
</evidence>
<dbReference type="SUPFAM" id="SSF52540">
    <property type="entry name" value="P-loop containing nucleoside triphosphate hydrolases"/>
    <property type="match status" value="1"/>
</dbReference>
<dbReference type="InterPro" id="IPR036627">
    <property type="entry name" value="CobW-likC_sf"/>
</dbReference>
<dbReference type="InterPro" id="IPR011629">
    <property type="entry name" value="CobW-like_C"/>
</dbReference>
<dbReference type="PANTHER" id="PTHR13748">
    <property type="entry name" value="COBW-RELATED"/>
    <property type="match status" value="1"/>
</dbReference>
<dbReference type="CDD" id="cd03112">
    <property type="entry name" value="CobW-like"/>
    <property type="match status" value="1"/>
</dbReference>
<comment type="caution">
    <text evidence="9">The sequence shown here is derived from an EMBL/GenBank/DDBJ whole genome shotgun (WGS) entry which is preliminary data.</text>
</comment>
<comment type="similarity">
    <text evidence="4">Belongs to the SIMIBI class G3E GTPase family. ZNG1 subfamily.</text>
</comment>
<comment type="catalytic activity">
    <reaction evidence="5">
        <text>GTP + H2O = GDP + phosphate + H(+)</text>
        <dbReference type="Rhea" id="RHEA:19669"/>
        <dbReference type="ChEBI" id="CHEBI:15377"/>
        <dbReference type="ChEBI" id="CHEBI:15378"/>
        <dbReference type="ChEBI" id="CHEBI:37565"/>
        <dbReference type="ChEBI" id="CHEBI:43474"/>
        <dbReference type="ChEBI" id="CHEBI:58189"/>
    </reaction>
    <physiologicalReaction direction="left-to-right" evidence="5">
        <dbReference type="Rhea" id="RHEA:19670"/>
    </physiologicalReaction>
</comment>
<evidence type="ECO:0000259" key="8">
    <source>
        <dbReference type="Pfam" id="PF07683"/>
    </source>
</evidence>
<dbReference type="Pfam" id="PF07683">
    <property type="entry name" value="CobW_C"/>
    <property type="match status" value="1"/>
</dbReference>
<gene>
    <name evidence="9" type="ORF">ACFFJ8_18590</name>
</gene>
<evidence type="ECO:0000313" key="10">
    <source>
        <dbReference type="Proteomes" id="UP001589818"/>
    </source>
</evidence>
<protein>
    <submittedName>
        <fullName evidence="9">CobW family GTP-binding protein</fullName>
    </submittedName>
</protein>